<dbReference type="SUPFAM" id="SSF54106">
    <property type="entry name" value="LysM domain"/>
    <property type="match status" value="1"/>
</dbReference>
<organism evidence="2 3">
    <name type="scientific">Solihabitans fulvus</name>
    <dbReference type="NCBI Taxonomy" id="1892852"/>
    <lineage>
        <taxon>Bacteria</taxon>
        <taxon>Bacillati</taxon>
        <taxon>Actinomycetota</taxon>
        <taxon>Actinomycetes</taxon>
        <taxon>Pseudonocardiales</taxon>
        <taxon>Pseudonocardiaceae</taxon>
        <taxon>Solihabitans</taxon>
    </lineage>
</organism>
<proteinExistence type="predicted"/>
<evidence type="ECO:0000313" key="2">
    <source>
        <dbReference type="EMBL" id="KAA2254975.1"/>
    </source>
</evidence>
<reference evidence="2 3" key="2">
    <citation type="submission" date="2019-09" db="EMBL/GenBank/DDBJ databases">
        <authorList>
            <person name="Jin C."/>
        </authorList>
    </citation>
    <scope>NUCLEOTIDE SEQUENCE [LARGE SCALE GENOMIC DNA]</scope>
    <source>
        <strain evidence="2 3">AN110305</strain>
    </source>
</reference>
<keyword evidence="3" id="KW-1185">Reference proteome</keyword>
<dbReference type="PROSITE" id="PS51782">
    <property type="entry name" value="LYSM"/>
    <property type="match status" value="1"/>
</dbReference>
<dbReference type="OrthoDB" id="3699712at2"/>
<protein>
    <submittedName>
        <fullName evidence="2">LysM peptidoglycan-binding domain-containing protein</fullName>
    </submittedName>
</protein>
<evidence type="ECO:0000313" key="3">
    <source>
        <dbReference type="Proteomes" id="UP000323454"/>
    </source>
</evidence>
<dbReference type="AlphaFoldDB" id="A0A5B2WTX2"/>
<gene>
    <name evidence="2" type="ORF">F0L68_29225</name>
</gene>
<evidence type="ECO:0000259" key="1">
    <source>
        <dbReference type="PROSITE" id="PS51782"/>
    </source>
</evidence>
<reference evidence="2 3" key="1">
    <citation type="submission" date="2019-09" db="EMBL/GenBank/DDBJ databases">
        <title>Goodfellowia gen. nov., a new genus of the Pseudonocardineae related to Actinoalloteichus, containing Goodfellowia coeruleoviolacea gen. nov., comb. nov. gen. nov., comb. nov.</title>
        <authorList>
            <person name="Labeda D."/>
        </authorList>
    </citation>
    <scope>NUCLEOTIDE SEQUENCE [LARGE SCALE GENOMIC DNA]</scope>
    <source>
        <strain evidence="2 3">AN110305</strain>
    </source>
</reference>
<dbReference type="Gene3D" id="3.10.350.10">
    <property type="entry name" value="LysM domain"/>
    <property type="match status" value="1"/>
</dbReference>
<name>A0A5B2WTX2_9PSEU</name>
<dbReference type="InterPro" id="IPR018392">
    <property type="entry name" value="LysM"/>
</dbReference>
<comment type="caution">
    <text evidence="2">The sequence shown here is derived from an EMBL/GenBank/DDBJ whole genome shotgun (WGS) entry which is preliminary data.</text>
</comment>
<dbReference type="SMART" id="SM00257">
    <property type="entry name" value="LysM"/>
    <property type="match status" value="1"/>
</dbReference>
<dbReference type="Pfam" id="PF01476">
    <property type="entry name" value="LysM"/>
    <property type="match status" value="1"/>
</dbReference>
<dbReference type="CDD" id="cd00118">
    <property type="entry name" value="LysM"/>
    <property type="match status" value="1"/>
</dbReference>
<sequence>MGVLIALAVVCLGLLYGTGVDGAGAVPDRTATVQVHAGETLWDVAQRMAPGSEPSAVVERIKQLNGLGGTSVYPGQSLTVPSGR</sequence>
<dbReference type="InterPro" id="IPR036779">
    <property type="entry name" value="LysM_dom_sf"/>
</dbReference>
<dbReference type="Proteomes" id="UP000323454">
    <property type="component" value="Unassembled WGS sequence"/>
</dbReference>
<feature type="domain" description="LysM" evidence="1">
    <location>
        <begin position="31"/>
        <end position="80"/>
    </location>
</feature>
<dbReference type="EMBL" id="VUOB01000059">
    <property type="protein sequence ID" value="KAA2254975.1"/>
    <property type="molecule type" value="Genomic_DNA"/>
</dbReference>
<accession>A0A5B2WTX2</accession>